<feature type="chain" id="PRO_5001597052" evidence="2">
    <location>
        <begin position="22"/>
        <end position="270"/>
    </location>
</feature>
<evidence type="ECO:0000256" key="1">
    <source>
        <dbReference type="SAM" id="Phobius"/>
    </source>
</evidence>
<evidence type="ECO:0000313" key="4">
    <source>
        <dbReference type="Proteomes" id="UP000026915"/>
    </source>
</evidence>
<feature type="transmembrane region" description="Helical" evidence="1">
    <location>
        <begin position="129"/>
        <end position="145"/>
    </location>
</feature>
<organism evidence="3 4">
    <name type="scientific">Theobroma cacao</name>
    <name type="common">Cacao</name>
    <name type="synonym">Cocoa</name>
    <dbReference type="NCBI Taxonomy" id="3641"/>
    <lineage>
        <taxon>Eukaryota</taxon>
        <taxon>Viridiplantae</taxon>
        <taxon>Streptophyta</taxon>
        <taxon>Embryophyta</taxon>
        <taxon>Tracheophyta</taxon>
        <taxon>Spermatophyta</taxon>
        <taxon>Magnoliopsida</taxon>
        <taxon>eudicotyledons</taxon>
        <taxon>Gunneridae</taxon>
        <taxon>Pentapetalae</taxon>
        <taxon>rosids</taxon>
        <taxon>malvids</taxon>
        <taxon>Malvales</taxon>
        <taxon>Malvaceae</taxon>
        <taxon>Byttnerioideae</taxon>
        <taxon>Theobroma</taxon>
    </lineage>
</organism>
<proteinExistence type="predicted"/>
<dbReference type="InParanoid" id="A0A061EJE2"/>
<keyword evidence="1" id="KW-0812">Transmembrane</keyword>
<evidence type="ECO:0000313" key="3">
    <source>
        <dbReference type="EMBL" id="EOY05130.1"/>
    </source>
</evidence>
<accession>A0A061EJE2</accession>
<feature type="transmembrane region" description="Helical" evidence="1">
    <location>
        <begin position="227"/>
        <end position="250"/>
    </location>
</feature>
<dbReference type="EMBL" id="CM001882">
    <property type="protein sequence ID" value="EOY05130.1"/>
    <property type="molecule type" value="Genomic_DNA"/>
</dbReference>
<dbReference type="HOGENOM" id="CLU_1032147_0_0_1"/>
<keyword evidence="2" id="KW-0732">Signal</keyword>
<evidence type="ECO:0000256" key="2">
    <source>
        <dbReference type="SAM" id="SignalP"/>
    </source>
</evidence>
<gene>
    <name evidence="3" type="ORF">TCM_020212</name>
</gene>
<keyword evidence="1" id="KW-1133">Transmembrane helix</keyword>
<feature type="signal peptide" evidence="2">
    <location>
        <begin position="1"/>
        <end position="21"/>
    </location>
</feature>
<sequence>MAAVTCQLVLIFIQLVPTVDCKCVGKRSHPRCATHLNLKHQKSPDLHFLSSFHQINCSFPMPKMTKPWPTLHSTELSLLLAMVCYVNSAVLICHPFLSYHLTMLVAFVSVPCCFFIICNCLEMEKSFGSLYWHHFLFLAAHLTNLCESNNQDFARGYLIFLLGVLSLSFYTIYIWYRNWVNMKKVRDQKRSDSSEESVVPLLIEISFSFLGNGTAMMGRWYIPRDSFLRLVVGAGIMFSIGVVFFCYYLFSSGKSRSHNPHLQESDISVN</sequence>
<dbReference type="Gramene" id="EOY05130">
    <property type="protein sequence ID" value="EOY05130"/>
    <property type="gene ID" value="TCM_020212"/>
</dbReference>
<feature type="transmembrane region" description="Helical" evidence="1">
    <location>
        <begin position="197"/>
        <end position="221"/>
    </location>
</feature>
<dbReference type="AlphaFoldDB" id="A0A061EJE2"/>
<keyword evidence="1" id="KW-0472">Membrane</keyword>
<keyword evidence="4" id="KW-1185">Reference proteome</keyword>
<feature type="transmembrane region" description="Helical" evidence="1">
    <location>
        <begin position="157"/>
        <end position="176"/>
    </location>
</feature>
<name>A0A061EJE2_THECC</name>
<protein>
    <submittedName>
        <fullName evidence="3">Uncharacterized protein</fullName>
    </submittedName>
</protein>
<feature type="transmembrane region" description="Helical" evidence="1">
    <location>
        <begin position="96"/>
        <end position="117"/>
    </location>
</feature>
<dbReference type="Proteomes" id="UP000026915">
    <property type="component" value="Chromosome 4"/>
</dbReference>
<reference evidence="3 4" key="1">
    <citation type="journal article" date="2013" name="Genome Biol.">
        <title>The genome sequence of the most widely cultivated cacao type and its use to identify candidate genes regulating pod color.</title>
        <authorList>
            <person name="Motamayor J.C."/>
            <person name="Mockaitis K."/>
            <person name="Schmutz J."/>
            <person name="Haiminen N."/>
            <person name="Iii D.L."/>
            <person name="Cornejo O."/>
            <person name="Findley S.D."/>
            <person name="Zheng P."/>
            <person name="Utro F."/>
            <person name="Royaert S."/>
            <person name="Saski C."/>
            <person name="Jenkins J."/>
            <person name="Podicheti R."/>
            <person name="Zhao M."/>
            <person name="Scheffler B.E."/>
            <person name="Stack J.C."/>
            <person name="Feltus F.A."/>
            <person name="Mustiga G.M."/>
            <person name="Amores F."/>
            <person name="Phillips W."/>
            <person name="Marelli J.P."/>
            <person name="May G.D."/>
            <person name="Shapiro H."/>
            <person name="Ma J."/>
            <person name="Bustamante C.D."/>
            <person name="Schnell R.J."/>
            <person name="Main D."/>
            <person name="Gilbert D."/>
            <person name="Parida L."/>
            <person name="Kuhn D.N."/>
        </authorList>
    </citation>
    <scope>NUCLEOTIDE SEQUENCE [LARGE SCALE GENOMIC DNA]</scope>
    <source>
        <strain evidence="4">cv. Matina 1-6</strain>
    </source>
</reference>